<evidence type="ECO:0000256" key="1">
    <source>
        <dbReference type="SAM" id="Phobius"/>
    </source>
</evidence>
<accession>A0A4V0Z7Y8</accession>
<evidence type="ECO:0000259" key="2">
    <source>
        <dbReference type="Pfam" id="PF12729"/>
    </source>
</evidence>
<proteinExistence type="predicted"/>
<sequence>MQVSLQNSAHRGYVNYKGENYQMLKNIKIRTRMLLSYAVIIVLCLGASVAALIMMNQISGNLTTFYDNNYAATVKAWTAKQEIQYARADILNAILETDDDDMHMELDNATAAFTNMRAAFPVIAIGKV</sequence>
<dbReference type="KEGG" id="bpro:PMF13cell1_04014"/>
<dbReference type="Proteomes" id="UP000289794">
    <property type="component" value="Chromosome"/>
</dbReference>
<organism evidence="3 4">
    <name type="scientific">Blautia producta</name>
    <dbReference type="NCBI Taxonomy" id="33035"/>
    <lineage>
        <taxon>Bacteria</taxon>
        <taxon>Bacillati</taxon>
        <taxon>Bacillota</taxon>
        <taxon>Clostridia</taxon>
        <taxon>Lachnospirales</taxon>
        <taxon>Lachnospiraceae</taxon>
        <taxon>Blautia</taxon>
    </lineage>
</organism>
<name>A0A4V0Z7Y8_9FIRM</name>
<keyword evidence="1" id="KW-1133">Transmembrane helix</keyword>
<dbReference type="AlphaFoldDB" id="A0A4V0Z7Y8"/>
<dbReference type="Pfam" id="PF12729">
    <property type="entry name" value="4HB_MCP_1"/>
    <property type="match status" value="1"/>
</dbReference>
<evidence type="ECO:0000313" key="3">
    <source>
        <dbReference type="EMBL" id="QBE98448.1"/>
    </source>
</evidence>
<keyword evidence="1" id="KW-0472">Membrane</keyword>
<feature type="domain" description="Chemotaxis methyl-accepting receptor HlyB-like 4HB MCP" evidence="2">
    <location>
        <begin position="26"/>
        <end position="108"/>
    </location>
</feature>
<dbReference type="InterPro" id="IPR024478">
    <property type="entry name" value="HlyB_4HB_MCP"/>
</dbReference>
<reference evidence="3 4" key="1">
    <citation type="submission" date="2019-01" db="EMBL/GenBank/DDBJ databases">
        <title>PMF-metabolizing Aryl O-demethylase.</title>
        <authorList>
            <person name="Kim M."/>
        </authorList>
    </citation>
    <scope>NUCLEOTIDE SEQUENCE [LARGE SCALE GENOMIC DNA]</scope>
    <source>
        <strain evidence="3 4">PMF1</strain>
    </source>
</reference>
<keyword evidence="1" id="KW-0812">Transmembrane</keyword>
<dbReference type="EMBL" id="CP035945">
    <property type="protein sequence ID" value="QBE98448.1"/>
    <property type="molecule type" value="Genomic_DNA"/>
</dbReference>
<feature type="transmembrane region" description="Helical" evidence="1">
    <location>
        <begin position="34"/>
        <end position="55"/>
    </location>
</feature>
<evidence type="ECO:0000313" key="4">
    <source>
        <dbReference type="Proteomes" id="UP000289794"/>
    </source>
</evidence>
<protein>
    <recommendedName>
        <fullName evidence="2">Chemotaxis methyl-accepting receptor HlyB-like 4HB MCP domain-containing protein</fullName>
    </recommendedName>
</protein>
<gene>
    <name evidence="3" type="ORF">PMF13cell1_04014</name>
</gene>